<dbReference type="AlphaFoldDB" id="A0A5J4L798"/>
<dbReference type="Proteomes" id="UP000325598">
    <property type="component" value="Unassembled WGS sequence"/>
</dbReference>
<proteinExistence type="predicted"/>
<dbReference type="SUPFAM" id="SSF54416">
    <property type="entry name" value="Amine oxidase N-terminal region"/>
    <property type="match status" value="1"/>
</dbReference>
<protein>
    <recommendedName>
        <fullName evidence="4">Tat pathway signal sequence domain protein</fullName>
    </recommendedName>
</protein>
<organism evidence="2 3">
    <name type="scientific">Streptomyces angustmyceticus</name>
    <dbReference type="NCBI Taxonomy" id="285578"/>
    <lineage>
        <taxon>Bacteria</taxon>
        <taxon>Bacillati</taxon>
        <taxon>Actinomycetota</taxon>
        <taxon>Actinomycetes</taxon>
        <taxon>Kitasatosporales</taxon>
        <taxon>Streptomycetaceae</taxon>
        <taxon>Streptomyces</taxon>
    </lineage>
</organism>
<evidence type="ECO:0000313" key="2">
    <source>
        <dbReference type="EMBL" id="GES28614.1"/>
    </source>
</evidence>
<dbReference type="GO" id="GO:0048038">
    <property type="term" value="F:quinone binding"/>
    <property type="evidence" value="ECO:0007669"/>
    <property type="project" value="InterPro"/>
</dbReference>
<feature type="compositionally biased region" description="Low complexity" evidence="1">
    <location>
        <begin position="57"/>
        <end position="73"/>
    </location>
</feature>
<dbReference type="EMBL" id="BLAG01000005">
    <property type="protein sequence ID" value="GES28614.1"/>
    <property type="molecule type" value="Genomic_DNA"/>
</dbReference>
<feature type="region of interest" description="Disordered" evidence="1">
    <location>
        <begin position="57"/>
        <end position="131"/>
    </location>
</feature>
<feature type="compositionally biased region" description="Basic and acidic residues" evidence="1">
    <location>
        <begin position="91"/>
        <end position="108"/>
    </location>
</feature>
<dbReference type="InterPro" id="IPR016182">
    <property type="entry name" value="Cu_amine_oxidase_N-reg"/>
</dbReference>
<dbReference type="GeneID" id="96750833"/>
<dbReference type="RefSeq" id="WP_223659785.1">
    <property type="nucleotide sequence ID" value="NZ_BLAG01000005.1"/>
</dbReference>
<reference evidence="2 3" key="1">
    <citation type="submission" date="2019-10" db="EMBL/GenBank/DDBJ databases">
        <title>Whole genome shotgun sequence of Streptomyces angustmyceticus NBRC 3934.</title>
        <authorList>
            <person name="Hosoyama A."/>
            <person name="Ichikawa N."/>
            <person name="Kimura A."/>
            <person name="Kitahashi Y."/>
            <person name="Komaki H."/>
            <person name="Uohara A."/>
        </authorList>
    </citation>
    <scope>NUCLEOTIDE SEQUENCE [LARGE SCALE GENOMIC DNA]</scope>
    <source>
        <strain evidence="2 3">NBRC 3934</strain>
    </source>
</reference>
<dbReference type="Gene3D" id="3.10.450.40">
    <property type="match status" value="1"/>
</dbReference>
<name>A0A5J4L798_9ACTN</name>
<evidence type="ECO:0008006" key="4">
    <source>
        <dbReference type="Google" id="ProtNLM"/>
    </source>
</evidence>
<comment type="caution">
    <text evidence="2">The sequence shown here is derived from an EMBL/GenBank/DDBJ whole genome shotgun (WGS) entry which is preliminary data.</text>
</comment>
<keyword evidence="3" id="KW-1185">Reference proteome</keyword>
<gene>
    <name evidence="2" type="ORF">San01_11010</name>
</gene>
<sequence length="284" mass="29575">MRVTERDGGGTAHQFMRRHLGKVLVGTALALTGTALMAAVTLPVGAGAADGTVAGARTGASGASGPSAPGHDPGAPPGVVEAAGPQGARGRGRDPLTDDELRRARELALPRARRGAAADVTGRPGPEPLTTDLAELAPSEVRLADPPRRALVSFYDYADDSYVTRTVNLTTSTVESTDTQHGVQPPPDRAEAVEAARLLIAAPLGSGLRQDYREATGRDLTGPEPLVVTGFVYRGRAEGAAPGALGECGKHRCVRLFTKVRNGPWIDTRRFVIDLSARTVARLA</sequence>
<accession>A0A5J4L798</accession>
<dbReference type="GO" id="GO:0009308">
    <property type="term" value="P:amine metabolic process"/>
    <property type="evidence" value="ECO:0007669"/>
    <property type="project" value="InterPro"/>
</dbReference>
<dbReference type="GO" id="GO:0005507">
    <property type="term" value="F:copper ion binding"/>
    <property type="evidence" value="ECO:0007669"/>
    <property type="project" value="InterPro"/>
</dbReference>
<feature type="compositionally biased region" description="Low complexity" evidence="1">
    <location>
        <begin position="109"/>
        <end position="118"/>
    </location>
</feature>
<dbReference type="GO" id="GO:0008131">
    <property type="term" value="F:primary methylamine oxidase activity"/>
    <property type="evidence" value="ECO:0007669"/>
    <property type="project" value="InterPro"/>
</dbReference>
<evidence type="ECO:0000256" key="1">
    <source>
        <dbReference type="SAM" id="MobiDB-lite"/>
    </source>
</evidence>
<evidence type="ECO:0000313" key="3">
    <source>
        <dbReference type="Proteomes" id="UP000325598"/>
    </source>
</evidence>